<evidence type="ECO:0000256" key="1">
    <source>
        <dbReference type="SAM" id="Phobius"/>
    </source>
</evidence>
<dbReference type="PANTHER" id="PTHR43283">
    <property type="entry name" value="BETA-LACTAMASE-RELATED"/>
    <property type="match status" value="1"/>
</dbReference>
<sequence>MTILRWIGAGLAVIIIAGLVWLNTSTIGRIYLPTATGITAKQICSLTFVSGMDPDLARELYIDPLLGGASVLVSANVDRDDHSVHSRVLGLWHNEAVWREGLGCTLTHGSRDFDRDLRMPWQHAPEYYTLDTVHRDEAFDTAALDAAIDGAFDESFSPRNTLAVVVLHDGRLVAERYAPGFSRENRLHSWSMAKSVAATLAGAMTLNGQLDVYEPGTIELLDGLGAEGEATTIDDLLRMTGGRAAHEINDGTDPNSDMLFTETDMARFSATRERLFAPGEHWEYMSGDTVLATWEMQSRLGETLEQQVRAVRALIFEPAGIHSPVFEADASGTLQGSSYVYATPHDWARLMQIYLDDGMANGQRILPENWRDYVTTETPGSDGIYGSGFWLAPEITPQAFYMSGFQGQTTLAIPEHGLVIVRMGATTYTGTGTWTMARSVMAALND</sequence>
<dbReference type="Proteomes" id="UP001354971">
    <property type="component" value="Unassembled WGS sequence"/>
</dbReference>
<dbReference type="InterPro" id="IPR012338">
    <property type="entry name" value="Beta-lactam/transpept-like"/>
</dbReference>
<dbReference type="InterPro" id="IPR001466">
    <property type="entry name" value="Beta-lactam-related"/>
</dbReference>
<dbReference type="EMBL" id="JAZDRP010000002">
    <property type="protein sequence ID" value="MEE2525329.1"/>
    <property type="molecule type" value="Genomic_DNA"/>
</dbReference>
<dbReference type="SUPFAM" id="SSF56601">
    <property type="entry name" value="beta-lactamase/transpeptidase-like"/>
    <property type="match status" value="1"/>
</dbReference>
<dbReference type="InterPro" id="IPR050789">
    <property type="entry name" value="Diverse_Enzym_Activities"/>
</dbReference>
<reference evidence="3 4" key="1">
    <citation type="submission" date="2024-01" db="EMBL/GenBank/DDBJ databases">
        <title>Hyphobacterium bacterium isolated from marine sediment.</title>
        <authorList>
            <person name="Zhao S."/>
        </authorList>
    </citation>
    <scope>NUCLEOTIDE SEQUENCE [LARGE SCALE GENOMIC DNA]</scope>
    <source>
        <strain evidence="4">HN65</strain>
    </source>
</reference>
<gene>
    <name evidence="3" type="ORF">V0U79_03050</name>
</gene>
<keyword evidence="1" id="KW-0812">Transmembrane</keyword>
<proteinExistence type="predicted"/>
<protein>
    <submittedName>
        <fullName evidence="3">Serine hydrolase</fullName>
        <ecNumber evidence="3">3.-.-.-</ecNumber>
    </submittedName>
</protein>
<accession>A0ABU7LPR4</accession>
<keyword evidence="1" id="KW-0472">Membrane</keyword>
<evidence type="ECO:0000259" key="2">
    <source>
        <dbReference type="Pfam" id="PF00144"/>
    </source>
</evidence>
<keyword evidence="1" id="KW-1133">Transmembrane helix</keyword>
<name>A0ABU7LPR4_9PROT</name>
<dbReference type="Pfam" id="PF00144">
    <property type="entry name" value="Beta-lactamase"/>
    <property type="match status" value="1"/>
</dbReference>
<keyword evidence="3" id="KW-0378">Hydrolase</keyword>
<dbReference type="GO" id="GO:0016787">
    <property type="term" value="F:hydrolase activity"/>
    <property type="evidence" value="ECO:0007669"/>
    <property type="project" value="UniProtKB-KW"/>
</dbReference>
<feature type="transmembrane region" description="Helical" evidence="1">
    <location>
        <begin position="6"/>
        <end position="22"/>
    </location>
</feature>
<dbReference type="Gene3D" id="3.40.710.10">
    <property type="entry name" value="DD-peptidase/beta-lactamase superfamily"/>
    <property type="match status" value="1"/>
</dbReference>
<dbReference type="PANTHER" id="PTHR43283:SF7">
    <property type="entry name" value="BETA-LACTAMASE-RELATED DOMAIN-CONTAINING PROTEIN"/>
    <property type="match status" value="1"/>
</dbReference>
<feature type="domain" description="Beta-lactamase-related" evidence="2">
    <location>
        <begin position="161"/>
        <end position="429"/>
    </location>
</feature>
<comment type="caution">
    <text evidence="3">The sequence shown here is derived from an EMBL/GenBank/DDBJ whole genome shotgun (WGS) entry which is preliminary data.</text>
</comment>
<dbReference type="EC" id="3.-.-.-" evidence="3"/>
<evidence type="ECO:0000313" key="4">
    <source>
        <dbReference type="Proteomes" id="UP001354971"/>
    </source>
</evidence>
<evidence type="ECO:0000313" key="3">
    <source>
        <dbReference type="EMBL" id="MEE2525329.1"/>
    </source>
</evidence>
<organism evidence="3 4">
    <name type="scientific">Hyphobacterium lacteum</name>
    <dbReference type="NCBI Taxonomy" id="3116575"/>
    <lineage>
        <taxon>Bacteria</taxon>
        <taxon>Pseudomonadati</taxon>
        <taxon>Pseudomonadota</taxon>
        <taxon>Alphaproteobacteria</taxon>
        <taxon>Maricaulales</taxon>
        <taxon>Maricaulaceae</taxon>
        <taxon>Hyphobacterium</taxon>
    </lineage>
</organism>
<keyword evidence="4" id="KW-1185">Reference proteome</keyword>
<dbReference type="RefSeq" id="WP_330197992.1">
    <property type="nucleotide sequence ID" value="NZ_JAZDRP010000002.1"/>
</dbReference>